<comment type="caution">
    <text evidence="2">The sequence shown here is derived from an EMBL/GenBank/DDBJ whole genome shotgun (WGS) entry which is preliminary data.</text>
</comment>
<organism evidence="2">
    <name type="scientific">Shewanella xiamenensis</name>
    <dbReference type="NCBI Taxonomy" id="332186"/>
    <lineage>
        <taxon>Bacteria</taxon>
        <taxon>Pseudomonadati</taxon>
        <taxon>Pseudomonadota</taxon>
        <taxon>Gammaproteobacteria</taxon>
        <taxon>Alteromonadales</taxon>
        <taxon>Shewanellaceae</taxon>
        <taxon>Shewanella</taxon>
    </lineage>
</organism>
<dbReference type="Proteomes" id="UP001152518">
    <property type="component" value="Unassembled WGS sequence"/>
</dbReference>
<protein>
    <submittedName>
        <fullName evidence="2">DUF2149 domain-containing protein</fullName>
    </submittedName>
</protein>
<gene>
    <name evidence="2" type="ORF">E2650_00575</name>
</gene>
<name>A0AAW6QRN6_9GAMM</name>
<dbReference type="EMBL" id="SUNE01000001">
    <property type="protein sequence ID" value="MDG5898420.1"/>
    <property type="molecule type" value="Genomic_DNA"/>
</dbReference>
<keyword evidence="1" id="KW-0472">Membrane</keyword>
<keyword evidence="1" id="KW-0812">Transmembrane</keyword>
<dbReference type="InterPro" id="IPR018676">
    <property type="entry name" value="DUF2149"/>
</dbReference>
<accession>A0AAW6QRN6</accession>
<keyword evidence="1" id="KW-1133">Transmembrane helix</keyword>
<reference evidence="2" key="1">
    <citation type="journal article" date="2019" name="Int J Environ Res Public Health">
        <title>Characterization of Chromosome-Mediated BlaOXA-894 in Shewanella xiamenensis Isolated from Pig Wastewater.</title>
        <authorList>
            <person name="Zou H."/>
            <person name="Zhou Z."/>
            <person name="Xia H."/>
            <person name="Zhao Q."/>
            <person name="Li X."/>
        </authorList>
    </citation>
    <scope>NUCLEOTIDE SEQUENCE</scope>
    <source>
        <strain evidence="2">2015oxa</strain>
    </source>
</reference>
<evidence type="ECO:0000256" key="1">
    <source>
        <dbReference type="SAM" id="Phobius"/>
    </source>
</evidence>
<evidence type="ECO:0000313" key="2">
    <source>
        <dbReference type="EMBL" id="MDG5898420.1"/>
    </source>
</evidence>
<dbReference type="AlphaFoldDB" id="A0AAW6QRN6"/>
<dbReference type="Pfam" id="PF09919">
    <property type="entry name" value="DUF2149"/>
    <property type="match status" value="1"/>
</dbReference>
<feature type="transmembrane region" description="Helical" evidence="1">
    <location>
        <begin position="21"/>
        <end position="43"/>
    </location>
</feature>
<sequence>MSLKFMRKNISTSQREDMDPLAGIANLFDASIVVIVSMMIALFTTFNLLGLMDEKSQVTITTKNAQGEMQVVTKQGAEIKVQKVTKTELSGEGVRLGTAFQLDDGRVVYVPD</sequence>
<reference evidence="2" key="2">
    <citation type="submission" date="2019-04" db="EMBL/GenBank/DDBJ databases">
        <authorList>
            <person name="Zou H."/>
        </authorList>
    </citation>
    <scope>NUCLEOTIDE SEQUENCE</scope>
    <source>
        <strain evidence="2">2015oxa</strain>
    </source>
</reference>
<proteinExistence type="predicted"/>